<evidence type="ECO:0000313" key="1">
    <source>
        <dbReference type="EMBL" id="TXE27684.1"/>
    </source>
</evidence>
<evidence type="ECO:0000313" key="2">
    <source>
        <dbReference type="Proteomes" id="UP000321126"/>
    </source>
</evidence>
<name>A0A5C7BXH1_SERMA</name>
<sequence>MKKLKQQYKYAVTYPGCRFFGVYYPLLKNWLFKRFSTRQEKSFFYLHLIEYKEYPMKLRAARGKRLADPWDDYSSDAYDVAKSWKHNSKRKHQYYRLPHPAYWS</sequence>
<proteinExistence type="predicted"/>
<dbReference type="Proteomes" id="UP000321126">
    <property type="component" value="Unassembled WGS sequence"/>
</dbReference>
<organism evidence="1 2">
    <name type="scientific">Serratia marcescens</name>
    <dbReference type="NCBI Taxonomy" id="615"/>
    <lineage>
        <taxon>Bacteria</taxon>
        <taxon>Pseudomonadati</taxon>
        <taxon>Pseudomonadota</taxon>
        <taxon>Gammaproteobacteria</taxon>
        <taxon>Enterobacterales</taxon>
        <taxon>Yersiniaceae</taxon>
        <taxon>Serratia</taxon>
    </lineage>
</organism>
<accession>A0A5C7BXH1</accession>
<dbReference type="RefSeq" id="WP_048796371.1">
    <property type="nucleotide sequence ID" value="NZ_JVEJ01000382.1"/>
</dbReference>
<comment type="caution">
    <text evidence="1">The sequence shown here is derived from an EMBL/GenBank/DDBJ whole genome shotgun (WGS) entry which is preliminary data.</text>
</comment>
<dbReference type="EMBL" id="VOUQ01000017">
    <property type="protein sequence ID" value="TXE27684.1"/>
    <property type="molecule type" value="Genomic_DNA"/>
</dbReference>
<dbReference type="AlphaFoldDB" id="A0A5C7BXH1"/>
<protein>
    <submittedName>
        <fullName evidence="1">Uncharacterized protein</fullName>
    </submittedName>
</protein>
<reference evidence="1 2" key="1">
    <citation type="submission" date="2019-07" db="EMBL/GenBank/DDBJ databases">
        <title>Serratia strains were isolated from fresh produce.</title>
        <authorList>
            <person name="Cho G.-S."/>
            <person name="Stein M."/>
            <person name="Lee W."/>
            <person name="Suh S.H."/>
            <person name="Franz C.M.A.P."/>
        </authorList>
    </citation>
    <scope>NUCLEOTIDE SEQUENCE [LARGE SCALE GENOMIC DNA]</scope>
    <source>
        <strain evidence="1 2">S16</strain>
    </source>
</reference>
<gene>
    <name evidence="1" type="ORF">FOT62_22035</name>
</gene>